<gene>
    <name evidence="8" type="ORF">A2725_03275</name>
</gene>
<dbReference type="InterPro" id="IPR011010">
    <property type="entry name" value="DNA_brk_join_enz"/>
</dbReference>
<name>A0A1F6LHD2_9BACT</name>
<dbReference type="PROSITE" id="PS51900">
    <property type="entry name" value="CB"/>
    <property type="match status" value="1"/>
</dbReference>
<dbReference type="InterPro" id="IPR010998">
    <property type="entry name" value="Integrase_recombinase_N"/>
</dbReference>
<dbReference type="GO" id="GO:0006310">
    <property type="term" value="P:DNA recombination"/>
    <property type="evidence" value="ECO:0007669"/>
    <property type="project" value="UniProtKB-KW"/>
</dbReference>
<dbReference type="GO" id="GO:0015074">
    <property type="term" value="P:DNA integration"/>
    <property type="evidence" value="ECO:0007669"/>
    <property type="project" value="UniProtKB-KW"/>
</dbReference>
<evidence type="ECO:0000256" key="4">
    <source>
        <dbReference type="ARBA" id="ARBA00023172"/>
    </source>
</evidence>
<evidence type="ECO:0000259" key="6">
    <source>
        <dbReference type="PROSITE" id="PS51898"/>
    </source>
</evidence>
<keyword evidence="2" id="KW-0229">DNA integration</keyword>
<evidence type="ECO:0000256" key="1">
    <source>
        <dbReference type="ARBA" id="ARBA00008857"/>
    </source>
</evidence>
<dbReference type="Proteomes" id="UP000177067">
    <property type="component" value="Unassembled WGS sequence"/>
</dbReference>
<dbReference type="EMBL" id="MFPS01000009">
    <property type="protein sequence ID" value="OGH58693.1"/>
    <property type="molecule type" value="Genomic_DNA"/>
</dbReference>
<evidence type="ECO:0000256" key="5">
    <source>
        <dbReference type="PROSITE-ProRule" id="PRU01248"/>
    </source>
</evidence>
<dbReference type="InterPro" id="IPR004107">
    <property type="entry name" value="Integrase_SAM-like_N"/>
</dbReference>
<dbReference type="Pfam" id="PF00589">
    <property type="entry name" value="Phage_integrase"/>
    <property type="match status" value="1"/>
</dbReference>
<keyword evidence="3 5" id="KW-0238">DNA-binding</keyword>
<dbReference type="PANTHER" id="PTHR30349">
    <property type="entry name" value="PHAGE INTEGRASE-RELATED"/>
    <property type="match status" value="1"/>
</dbReference>
<protein>
    <recommendedName>
        <fullName evidence="10">Tyrosine recombinase XerC</fullName>
    </recommendedName>
</protein>
<dbReference type="SUPFAM" id="SSF56349">
    <property type="entry name" value="DNA breaking-rejoining enzymes"/>
    <property type="match status" value="1"/>
</dbReference>
<accession>A0A1F6LHD2</accession>
<dbReference type="InterPro" id="IPR044068">
    <property type="entry name" value="CB"/>
</dbReference>
<dbReference type="InterPro" id="IPR013762">
    <property type="entry name" value="Integrase-like_cat_sf"/>
</dbReference>
<feature type="domain" description="Core-binding (CB)" evidence="7">
    <location>
        <begin position="1"/>
        <end position="90"/>
    </location>
</feature>
<dbReference type="Gene3D" id="1.10.150.130">
    <property type="match status" value="1"/>
</dbReference>
<dbReference type="PROSITE" id="PS51898">
    <property type="entry name" value="TYR_RECOMBINASE"/>
    <property type="match status" value="1"/>
</dbReference>
<evidence type="ECO:0000313" key="9">
    <source>
        <dbReference type="Proteomes" id="UP000177067"/>
    </source>
</evidence>
<dbReference type="Pfam" id="PF02899">
    <property type="entry name" value="Phage_int_SAM_1"/>
    <property type="match status" value="1"/>
</dbReference>
<dbReference type="GO" id="GO:0003677">
    <property type="term" value="F:DNA binding"/>
    <property type="evidence" value="ECO:0007669"/>
    <property type="project" value="UniProtKB-UniRule"/>
</dbReference>
<comment type="caution">
    <text evidence="8">The sequence shown here is derived from an EMBL/GenBank/DDBJ whole genome shotgun (WGS) entry which is preliminary data.</text>
</comment>
<evidence type="ECO:0000259" key="7">
    <source>
        <dbReference type="PROSITE" id="PS51900"/>
    </source>
</evidence>
<sequence length="288" mass="33322">MKLSKLIDNYLDNLEKNKGRTKKTIKNYQFYLSRFVDFFGNKKPEKINTEIIKKYKKWLDNLIDVHGESLKKNTQNYHLIALRNFLKYLKQTDSQTFSYQDIKLQPSKLNKPSVLSESEIESLLNSPLHVKKTGKNDNLINHRDKALLELLYCTGLLVSEISDLKKSDIDLNKNGFTLKSKNHAQKTVSLSQQAKYWIKQYLNLRNDSNSYLFISHDKRTGKITIDGITPRTVQRIVNKCAKIAGINKNITPHSLRHSYTLSMIKSGVNTSQIKQLLGIKNDNSKRYA</sequence>
<dbReference type="InterPro" id="IPR050090">
    <property type="entry name" value="Tyrosine_recombinase_XerCD"/>
</dbReference>
<proteinExistence type="inferred from homology"/>
<evidence type="ECO:0000313" key="8">
    <source>
        <dbReference type="EMBL" id="OGH58693.1"/>
    </source>
</evidence>
<keyword evidence="4" id="KW-0233">DNA recombination</keyword>
<reference evidence="8 9" key="1">
    <citation type="journal article" date="2016" name="Nat. Commun.">
        <title>Thousands of microbial genomes shed light on interconnected biogeochemical processes in an aquifer system.</title>
        <authorList>
            <person name="Anantharaman K."/>
            <person name="Brown C.T."/>
            <person name="Hug L.A."/>
            <person name="Sharon I."/>
            <person name="Castelle C.J."/>
            <person name="Probst A.J."/>
            <person name="Thomas B.C."/>
            <person name="Singh A."/>
            <person name="Wilkins M.J."/>
            <person name="Karaoz U."/>
            <person name="Brodie E.L."/>
            <person name="Williams K.H."/>
            <person name="Hubbard S.S."/>
            <person name="Banfield J.F."/>
        </authorList>
    </citation>
    <scope>NUCLEOTIDE SEQUENCE [LARGE SCALE GENOMIC DNA]</scope>
</reference>
<evidence type="ECO:0008006" key="10">
    <source>
        <dbReference type="Google" id="ProtNLM"/>
    </source>
</evidence>
<comment type="similarity">
    <text evidence="1">Belongs to the 'phage' integrase family.</text>
</comment>
<organism evidence="8 9">
    <name type="scientific">Candidatus Magasanikbacteria bacterium RIFCSPHIGHO2_01_FULL_33_34</name>
    <dbReference type="NCBI Taxonomy" id="1798671"/>
    <lineage>
        <taxon>Bacteria</taxon>
        <taxon>Candidatus Magasanikiibacteriota</taxon>
    </lineage>
</organism>
<evidence type="ECO:0000256" key="3">
    <source>
        <dbReference type="ARBA" id="ARBA00023125"/>
    </source>
</evidence>
<dbReference type="AlphaFoldDB" id="A0A1F6LHD2"/>
<evidence type="ECO:0000256" key="2">
    <source>
        <dbReference type="ARBA" id="ARBA00022908"/>
    </source>
</evidence>
<dbReference type="InterPro" id="IPR002104">
    <property type="entry name" value="Integrase_catalytic"/>
</dbReference>
<dbReference type="PANTHER" id="PTHR30349:SF41">
    <property type="entry name" value="INTEGRASE_RECOMBINASE PROTEIN MJ0367-RELATED"/>
    <property type="match status" value="1"/>
</dbReference>
<dbReference type="Gene3D" id="1.10.443.10">
    <property type="entry name" value="Intergrase catalytic core"/>
    <property type="match status" value="1"/>
</dbReference>
<feature type="domain" description="Tyr recombinase" evidence="6">
    <location>
        <begin position="110"/>
        <end position="288"/>
    </location>
</feature>